<sequence length="117" mass="12449">EAPLPCLEETYSYCQELLLRHAVHCPPASVAVFGPGQVDRVAAYVLHTLLRHAKLYAYALTAQLCLDVTFVYVGGPEPSLEGEVLPSMTPEEGGETPGQGSTGSPLREVAVAELAQV</sequence>
<organism evidence="2 3">
    <name type="scientific">Tinamus guttatus</name>
    <name type="common">White-throated tinamou</name>
    <dbReference type="NCBI Taxonomy" id="94827"/>
    <lineage>
        <taxon>Eukaryota</taxon>
        <taxon>Metazoa</taxon>
        <taxon>Chordata</taxon>
        <taxon>Craniata</taxon>
        <taxon>Vertebrata</taxon>
        <taxon>Euteleostomi</taxon>
        <taxon>Archelosauria</taxon>
        <taxon>Archosauria</taxon>
        <taxon>Dinosauria</taxon>
        <taxon>Saurischia</taxon>
        <taxon>Theropoda</taxon>
        <taxon>Coelurosauria</taxon>
        <taxon>Aves</taxon>
        <taxon>Palaeognathae</taxon>
        <taxon>Tinamiformes</taxon>
        <taxon>Tinamidae</taxon>
        <taxon>Tinamus</taxon>
    </lineage>
</organism>
<dbReference type="PANTHER" id="PTHR28457:SF1">
    <property type="entry name" value="CILIA- AND FLAGELLA-ASSOCIATED PROTEIN 119"/>
    <property type="match status" value="1"/>
</dbReference>
<dbReference type="EMBL" id="KL893402">
    <property type="protein sequence ID" value="KGL80738.1"/>
    <property type="molecule type" value="Genomic_DNA"/>
</dbReference>
<dbReference type="Pfam" id="PF14769">
    <property type="entry name" value="CLAMP"/>
    <property type="match status" value="1"/>
</dbReference>
<gene>
    <name evidence="2" type="ORF">N309_14958</name>
</gene>
<evidence type="ECO:0000313" key="3">
    <source>
        <dbReference type="Proteomes" id="UP000053641"/>
    </source>
</evidence>
<feature type="region of interest" description="Disordered" evidence="1">
    <location>
        <begin position="81"/>
        <end position="106"/>
    </location>
</feature>
<dbReference type="Proteomes" id="UP000053641">
    <property type="component" value="Unassembled WGS sequence"/>
</dbReference>
<dbReference type="AlphaFoldDB" id="A0A099ZIA5"/>
<feature type="non-terminal residue" evidence="2">
    <location>
        <position position="1"/>
    </location>
</feature>
<evidence type="ECO:0000256" key="1">
    <source>
        <dbReference type="SAM" id="MobiDB-lite"/>
    </source>
</evidence>
<name>A0A099ZIA5_TINGU</name>
<dbReference type="PANTHER" id="PTHR28457">
    <property type="entry name" value="COILED-COIL DOMAIN-CONTAINING PROTEIN 189"/>
    <property type="match status" value="1"/>
</dbReference>
<protein>
    <submittedName>
        <fullName evidence="2">Coiled-coil domain-containing protein C16orf93</fullName>
    </submittedName>
</protein>
<dbReference type="STRING" id="94827.A0A099ZIA5"/>
<dbReference type="InterPro" id="IPR032727">
    <property type="entry name" value="CLAMP"/>
</dbReference>
<evidence type="ECO:0000313" key="2">
    <source>
        <dbReference type="EMBL" id="KGL80738.1"/>
    </source>
</evidence>
<reference evidence="2 3" key="1">
    <citation type="submission" date="2014-06" db="EMBL/GenBank/DDBJ databases">
        <title>Genome evolution of avian class.</title>
        <authorList>
            <person name="Zhang G."/>
            <person name="Li C."/>
        </authorList>
    </citation>
    <scope>NUCLEOTIDE SEQUENCE [LARGE SCALE GENOMIC DNA]</scope>
    <source>
        <strain evidence="2">BGI_N309</strain>
    </source>
</reference>
<keyword evidence="3" id="KW-1185">Reference proteome</keyword>
<feature type="non-terminal residue" evidence="2">
    <location>
        <position position="117"/>
    </location>
</feature>
<proteinExistence type="predicted"/>
<accession>A0A099ZIA5</accession>